<feature type="DNA-binding region" description="H-T-H motif" evidence="2">
    <location>
        <begin position="69"/>
        <end position="88"/>
    </location>
</feature>
<dbReference type="Pfam" id="PF16295">
    <property type="entry name" value="TetR_C_10"/>
    <property type="match status" value="1"/>
</dbReference>
<comment type="caution">
    <text evidence="5">The sequence shown here is derived from an EMBL/GenBank/DDBJ whole genome shotgun (WGS) entry which is preliminary data.</text>
</comment>
<dbReference type="InterPro" id="IPR032551">
    <property type="entry name" value="BscR_C"/>
</dbReference>
<dbReference type="Pfam" id="PF00440">
    <property type="entry name" value="TetR_N"/>
    <property type="match status" value="1"/>
</dbReference>
<protein>
    <submittedName>
        <fullName evidence="5">TetR family transcriptional regulator</fullName>
    </submittedName>
</protein>
<dbReference type="OrthoDB" id="6430772at2"/>
<dbReference type="EMBL" id="NPEA01000003">
    <property type="protein sequence ID" value="PJZ77763.1"/>
    <property type="molecule type" value="Genomic_DNA"/>
</dbReference>
<proteinExistence type="predicted"/>
<name>A0A2N0A0R9_9LEPT</name>
<evidence type="ECO:0000313" key="5">
    <source>
        <dbReference type="EMBL" id="PJZ77763.1"/>
    </source>
</evidence>
<dbReference type="SUPFAM" id="SSF46689">
    <property type="entry name" value="Homeodomain-like"/>
    <property type="match status" value="1"/>
</dbReference>
<dbReference type="Proteomes" id="UP000231843">
    <property type="component" value="Unassembled WGS sequence"/>
</dbReference>
<feature type="compositionally biased region" description="Polar residues" evidence="3">
    <location>
        <begin position="1"/>
        <end position="10"/>
    </location>
</feature>
<accession>A0A2N0A0R9</accession>
<evidence type="ECO:0000256" key="3">
    <source>
        <dbReference type="SAM" id="MobiDB-lite"/>
    </source>
</evidence>
<sequence length="243" mass="28341">MVTRMENSPLSEIIDISSDPKHIHDQDPIIDPEKEPEEEKFYKKQEESKERIFRSALKLFAERGFFETRIPEISAHAKVGVGTMYRHFRNKDHLFNEAFRISVREFSEFLDNSISKNLSSKEQFFDFWKGLGLFSQGKFDQLIMIERNLSSYILDEESTKSAAGLKQKISEYFAPAQNDINLSLLYPSLILGSFIGILRFHRIQENHIEPSLLEQSAEMLWDGFSKIRQSPTSKKKEKQTKKP</sequence>
<dbReference type="PROSITE" id="PS50977">
    <property type="entry name" value="HTH_TETR_2"/>
    <property type="match status" value="1"/>
</dbReference>
<feature type="domain" description="HTH tetR-type" evidence="4">
    <location>
        <begin position="46"/>
        <end position="106"/>
    </location>
</feature>
<dbReference type="PRINTS" id="PR00455">
    <property type="entry name" value="HTHTETR"/>
</dbReference>
<keyword evidence="6" id="KW-1185">Reference proteome</keyword>
<dbReference type="PANTHER" id="PTHR43479:SF11">
    <property type="entry name" value="ACREF_ENVCD OPERON REPRESSOR-RELATED"/>
    <property type="match status" value="1"/>
</dbReference>
<evidence type="ECO:0000259" key="4">
    <source>
        <dbReference type="PROSITE" id="PS50977"/>
    </source>
</evidence>
<dbReference type="PANTHER" id="PTHR43479">
    <property type="entry name" value="ACREF/ENVCD OPERON REPRESSOR-RELATED"/>
    <property type="match status" value="1"/>
</dbReference>
<dbReference type="GO" id="GO:0003677">
    <property type="term" value="F:DNA binding"/>
    <property type="evidence" value="ECO:0007669"/>
    <property type="project" value="UniProtKB-UniRule"/>
</dbReference>
<evidence type="ECO:0000313" key="6">
    <source>
        <dbReference type="Proteomes" id="UP000231843"/>
    </source>
</evidence>
<dbReference type="Gene3D" id="1.10.357.10">
    <property type="entry name" value="Tetracycline Repressor, domain 2"/>
    <property type="match status" value="1"/>
</dbReference>
<dbReference type="InterPro" id="IPR001647">
    <property type="entry name" value="HTH_TetR"/>
</dbReference>
<organism evidence="5 6">
    <name type="scientific">Leptospira neocaledonica</name>
    <dbReference type="NCBI Taxonomy" id="2023192"/>
    <lineage>
        <taxon>Bacteria</taxon>
        <taxon>Pseudomonadati</taxon>
        <taxon>Spirochaetota</taxon>
        <taxon>Spirochaetia</taxon>
        <taxon>Leptospirales</taxon>
        <taxon>Leptospiraceae</taxon>
        <taxon>Leptospira</taxon>
    </lineage>
</organism>
<feature type="region of interest" description="Disordered" evidence="3">
    <location>
        <begin position="1"/>
        <end position="43"/>
    </location>
</feature>
<evidence type="ECO:0000256" key="1">
    <source>
        <dbReference type="ARBA" id="ARBA00023125"/>
    </source>
</evidence>
<dbReference type="InterPro" id="IPR009057">
    <property type="entry name" value="Homeodomain-like_sf"/>
</dbReference>
<gene>
    <name evidence="5" type="ORF">CH365_04820</name>
</gene>
<evidence type="ECO:0000256" key="2">
    <source>
        <dbReference type="PROSITE-ProRule" id="PRU00335"/>
    </source>
</evidence>
<reference evidence="5 6" key="1">
    <citation type="submission" date="2017-07" db="EMBL/GenBank/DDBJ databases">
        <title>Leptospira spp. isolated from tropical soils.</title>
        <authorList>
            <person name="Thibeaux R."/>
            <person name="Iraola G."/>
            <person name="Ferres I."/>
            <person name="Bierque E."/>
            <person name="Girault D."/>
            <person name="Soupe-Gilbert M.-E."/>
            <person name="Picardeau M."/>
            <person name="Goarant C."/>
        </authorList>
    </citation>
    <scope>NUCLEOTIDE SEQUENCE [LARGE SCALE GENOMIC DNA]</scope>
    <source>
        <strain evidence="5 6">ES4-C-A1</strain>
    </source>
</reference>
<dbReference type="InterPro" id="IPR050624">
    <property type="entry name" value="HTH-type_Tx_Regulator"/>
</dbReference>
<keyword evidence="1 2" id="KW-0238">DNA-binding</keyword>
<feature type="compositionally biased region" description="Basic and acidic residues" evidence="3">
    <location>
        <begin position="18"/>
        <end position="43"/>
    </location>
</feature>
<dbReference type="AlphaFoldDB" id="A0A2N0A0R9"/>